<keyword evidence="7" id="KW-1185">Reference proteome</keyword>
<evidence type="ECO:0000256" key="2">
    <source>
        <dbReference type="ARBA" id="ARBA00022679"/>
    </source>
</evidence>
<comment type="similarity">
    <text evidence="1">Belongs to the spermidine/spermine synthase family.</text>
</comment>
<dbReference type="InterPro" id="IPR029063">
    <property type="entry name" value="SAM-dependent_MTases_sf"/>
</dbReference>
<dbReference type="Proteomes" id="UP000247555">
    <property type="component" value="Unassembled WGS sequence"/>
</dbReference>
<feature type="active site" description="Proton acceptor" evidence="4">
    <location>
        <position position="144"/>
    </location>
</feature>
<dbReference type="GO" id="GO:0016740">
    <property type="term" value="F:transferase activity"/>
    <property type="evidence" value="ECO:0007669"/>
    <property type="project" value="UniProtKB-UniRule"/>
</dbReference>
<dbReference type="Gene3D" id="3.40.50.150">
    <property type="entry name" value="Vaccinia Virus protein VP39"/>
    <property type="match status" value="1"/>
</dbReference>
<dbReference type="GO" id="GO:0006596">
    <property type="term" value="P:polyamine biosynthetic process"/>
    <property type="evidence" value="ECO:0007669"/>
    <property type="project" value="UniProtKB-UniRule"/>
</dbReference>
<gene>
    <name evidence="6" type="ORF">DFR34_10971</name>
</gene>
<sequence>MAKFLQRRRSRDSGPALPDVRVAEERGIRSLYLGSDTIQSSMRLSDPTELVLTYTHAMMGFLLCLPSAPAAILHIGLGGGSLPRFCHARLPDTRNIAVELNPEVIAVARSLFALPEDERLQVIQGDGVQFVGERTAEFDAVLVDAFDGHDLIAEMVAEPFLHDCRQTLTENGVLVMNLWGNHPHYRRHVDCLRQAFDGRVLTLPAASHGNVAALALAGPAGHRLRLDALEARARQLTADVELDFMAMVAALKRDNPHTASRLLP</sequence>
<evidence type="ECO:0000256" key="1">
    <source>
        <dbReference type="ARBA" id="ARBA00007867"/>
    </source>
</evidence>
<keyword evidence="3 4" id="KW-0620">Polyamine biosynthesis</keyword>
<dbReference type="RefSeq" id="WP_245906849.1">
    <property type="nucleotide sequence ID" value="NZ_CALCOA010000006.1"/>
</dbReference>
<dbReference type="CDD" id="cd02440">
    <property type="entry name" value="AdoMet_MTases"/>
    <property type="match status" value="1"/>
</dbReference>
<dbReference type="NCBIfam" id="NF003380">
    <property type="entry name" value="PRK04457.1"/>
    <property type="match status" value="1"/>
</dbReference>
<evidence type="ECO:0000256" key="4">
    <source>
        <dbReference type="PROSITE-ProRule" id="PRU00354"/>
    </source>
</evidence>
<feature type="domain" description="PABS" evidence="5">
    <location>
        <begin position="1"/>
        <end position="222"/>
    </location>
</feature>
<evidence type="ECO:0000313" key="7">
    <source>
        <dbReference type="Proteomes" id="UP000247555"/>
    </source>
</evidence>
<dbReference type="PANTHER" id="PTHR43317">
    <property type="entry name" value="THERMOSPERMINE SYNTHASE ACAULIS5"/>
    <property type="match status" value="1"/>
</dbReference>
<protein>
    <submittedName>
        <fullName evidence="6">Spermidine synthase</fullName>
    </submittedName>
</protein>
<evidence type="ECO:0000256" key="3">
    <source>
        <dbReference type="ARBA" id="ARBA00023115"/>
    </source>
</evidence>
<dbReference type="Pfam" id="PF01564">
    <property type="entry name" value="Spermine_synth"/>
    <property type="match status" value="1"/>
</dbReference>
<evidence type="ECO:0000259" key="5">
    <source>
        <dbReference type="PROSITE" id="PS51006"/>
    </source>
</evidence>
<evidence type="ECO:0000313" key="6">
    <source>
        <dbReference type="EMBL" id="PXX78847.1"/>
    </source>
</evidence>
<dbReference type="PANTHER" id="PTHR43317:SF1">
    <property type="entry name" value="THERMOSPERMINE SYNTHASE ACAULIS5"/>
    <property type="match status" value="1"/>
</dbReference>
<dbReference type="AlphaFoldDB" id="A0A318LAY7"/>
<dbReference type="SUPFAM" id="SSF53335">
    <property type="entry name" value="S-adenosyl-L-methionine-dependent methyltransferases"/>
    <property type="match status" value="1"/>
</dbReference>
<comment type="caution">
    <text evidence="6">The sequence shown here is derived from an EMBL/GenBank/DDBJ whole genome shotgun (WGS) entry which is preliminary data.</text>
</comment>
<dbReference type="NCBIfam" id="NF037959">
    <property type="entry name" value="MFS_SpdSyn"/>
    <property type="match status" value="1"/>
</dbReference>
<dbReference type="InterPro" id="IPR030374">
    <property type="entry name" value="PABS"/>
</dbReference>
<accession>A0A318LAY7</accession>
<dbReference type="PROSITE" id="PS51006">
    <property type="entry name" value="PABS_2"/>
    <property type="match status" value="1"/>
</dbReference>
<reference evidence="6 7" key="1">
    <citation type="submission" date="2018-05" db="EMBL/GenBank/DDBJ databases">
        <title>Genomic Encyclopedia of Type Strains, Phase IV (KMG-IV): sequencing the most valuable type-strain genomes for metagenomic binning, comparative biology and taxonomic classification.</title>
        <authorList>
            <person name="Goeker M."/>
        </authorList>
    </citation>
    <scope>NUCLEOTIDE SEQUENCE [LARGE SCALE GENOMIC DNA]</scope>
    <source>
        <strain evidence="6 7">DSM 29661</strain>
    </source>
</reference>
<keyword evidence="2 4" id="KW-0808">Transferase</keyword>
<name>A0A318LAY7_9NEIS</name>
<dbReference type="EMBL" id="QJKI01000009">
    <property type="protein sequence ID" value="PXX78847.1"/>
    <property type="molecule type" value="Genomic_DNA"/>
</dbReference>
<organism evidence="6 7">
    <name type="scientific">Rivihabitans pingtungensis</name>
    <dbReference type="NCBI Taxonomy" id="1054498"/>
    <lineage>
        <taxon>Bacteria</taxon>
        <taxon>Pseudomonadati</taxon>
        <taxon>Pseudomonadota</taxon>
        <taxon>Betaproteobacteria</taxon>
        <taxon>Neisseriales</taxon>
        <taxon>Aquaspirillaceae</taxon>
        <taxon>Rivihabitans</taxon>
    </lineage>
</organism>
<proteinExistence type="inferred from homology"/>